<evidence type="ECO:0000256" key="9">
    <source>
        <dbReference type="ARBA" id="ARBA00023004"/>
    </source>
</evidence>
<feature type="binding site" evidence="14">
    <location>
        <position position="318"/>
    </location>
    <ligand>
        <name>Fe cation</name>
        <dbReference type="ChEBI" id="CHEBI:24875"/>
        <note>catalytic</note>
    </ligand>
</feature>
<keyword evidence="10" id="KW-0234">DNA repair</keyword>
<dbReference type="EMBL" id="KE345328">
    <property type="protein sequence ID" value="EXC01339.1"/>
    <property type="molecule type" value="Genomic_DNA"/>
</dbReference>
<dbReference type="InterPro" id="IPR005123">
    <property type="entry name" value="Oxoglu/Fe-dep_dioxygenase_dom"/>
</dbReference>
<dbReference type="EC" id="1.14.11.51" evidence="13"/>
<sequence length="408" mass="45157">MAVSIAVEVEEAHEALRTAQVDDNLWAPALNLTVVMIPREKFQAVYVAKTQEGQNSSEAVNGVSEVNSVIASDLPHNGNSPPLTSPLGPSLSTGEEKTQIEISQQVENCLPPKHGDEDVPLSIKSLKTPASDRKFENSESSEVFEPFDICLPKTSAVKLKPSLLATNRERRNETKRTTEGLNGRILRPGMVLLKSYISISTQTKIVKRCRHLGLGPGGFYQPGYRDGAKLHLNMMCLGKNWDPQTSKYGDYRPTDGAKPPPIPKEFYELVMKAIEDSHVLIRKESEAGNAEQILPRMTPDICLVNFYSTNGRLGLHQDRDESHESIRKGLPVVSFSIGDAADFKYGDQRDVDTAKEVMLESGDVLIFGGDARYVFHGVTTIHTNTAPKTLLEQTDLRPGRVNLTFRQY</sequence>
<dbReference type="AlphaFoldDB" id="W9RP27"/>
<dbReference type="InterPro" id="IPR004574">
    <property type="entry name" value="Alkb"/>
</dbReference>
<keyword evidence="11" id="KW-0539">Nucleus</keyword>
<dbReference type="GO" id="GO:0005737">
    <property type="term" value="C:cytoplasm"/>
    <property type="evidence" value="ECO:0007669"/>
    <property type="project" value="UniProtKB-SubCell"/>
</dbReference>
<dbReference type="PANTHER" id="PTHR16557">
    <property type="entry name" value="ALKYLATED DNA REPAIR PROTEIN ALKB-RELATED"/>
    <property type="match status" value="1"/>
</dbReference>
<feature type="binding site" evidence="14">
    <location>
        <position position="316"/>
    </location>
    <ligand>
        <name>Fe cation</name>
        <dbReference type="ChEBI" id="CHEBI:24875"/>
        <note>catalytic</note>
    </ligand>
</feature>
<evidence type="ECO:0000256" key="4">
    <source>
        <dbReference type="ARBA" id="ARBA00022490"/>
    </source>
</evidence>
<evidence type="ECO:0000256" key="2">
    <source>
        <dbReference type="ARBA" id="ARBA00004496"/>
    </source>
</evidence>
<dbReference type="GO" id="GO:0141131">
    <property type="term" value="F:DNA N6-methyladenine demethylase activity"/>
    <property type="evidence" value="ECO:0007669"/>
    <property type="project" value="UniProtKB-EC"/>
</dbReference>
<evidence type="ECO:0000256" key="7">
    <source>
        <dbReference type="ARBA" id="ARBA00022964"/>
    </source>
</evidence>
<evidence type="ECO:0000256" key="11">
    <source>
        <dbReference type="ARBA" id="ARBA00023242"/>
    </source>
</evidence>
<proteinExistence type="inferred from homology"/>
<dbReference type="Pfam" id="PF13532">
    <property type="entry name" value="2OG-FeII_Oxy_2"/>
    <property type="match status" value="1"/>
</dbReference>
<evidence type="ECO:0000256" key="14">
    <source>
        <dbReference type="PIRSR" id="PIRSR604574-2"/>
    </source>
</evidence>
<dbReference type="Gene3D" id="2.60.120.590">
    <property type="entry name" value="Alpha-ketoglutarate-dependent dioxygenase AlkB-like"/>
    <property type="match status" value="1"/>
</dbReference>
<comment type="similarity">
    <text evidence="3">Belongs to the alkB family.</text>
</comment>
<keyword evidence="5 14" id="KW-0479">Metal-binding</keyword>
<evidence type="ECO:0000256" key="3">
    <source>
        <dbReference type="ARBA" id="ARBA00007879"/>
    </source>
</evidence>
<dbReference type="GO" id="GO:0005634">
    <property type="term" value="C:nucleus"/>
    <property type="evidence" value="ECO:0007669"/>
    <property type="project" value="UniProtKB-SubCell"/>
</dbReference>
<keyword evidence="7 17" id="KW-0223">Dioxygenase</keyword>
<accession>W9RP27</accession>
<dbReference type="SUPFAM" id="SSF51197">
    <property type="entry name" value="Clavaminate synthase-like"/>
    <property type="match status" value="1"/>
</dbReference>
<comment type="cofactor">
    <cofactor evidence="14">
        <name>Fe(2+)</name>
        <dbReference type="ChEBI" id="CHEBI:29033"/>
    </cofactor>
    <text evidence="14">Binds 1 Fe(2+) ion per subunit.</text>
</comment>
<feature type="binding site" evidence="14">
    <location>
        <position position="376"/>
    </location>
    <ligand>
        <name>Fe cation</name>
        <dbReference type="ChEBI" id="CHEBI:24875"/>
        <note>catalytic</note>
    </ligand>
</feature>
<evidence type="ECO:0000256" key="13">
    <source>
        <dbReference type="ARBA" id="ARBA00066586"/>
    </source>
</evidence>
<comment type="subcellular location">
    <subcellularLocation>
        <location evidence="2">Cytoplasm</location>
    </subcellularLocation>
    <subcellularLocation>
        <location evidence="1">Nucleus</location>
    </subcellularLocation>
</comment>
<dbReference type="Proteomes" id="UP000030645">
    <property type="component" value="Unassembled WGS sequence"/>
</dbReference>
<dbReference type="GO" id="GO:0035516">
    <property type="term" value="F:broad specificity oxidative DNA demethylase activity"/>
    <property type="evidence" value="ECO:0007669"/>
    <property type="project" value="TreeGrafter"/>
</dbReference>
<dbReference type="STRING" id="981085.W9RP27"/>
<keyword evidence="8" id="KW-0560">Oxidoreductase</keyword>
<reference evidence="18" key="1">
    <citation type="submission" date="2013-01" db="EMBL/GenBank/DDBJ databases">
        <title>Draft Genome Sequence of a Mulberry Tree, Morus notabilis C.K. Schneid.</title>
        <authorList>
            <person name="He N."/>
            <person name="Zhao S."/>
        </authorList>
    </citation>
    <scope>NUCLEOTIDE SEQUENCE</scope>
</reference>
<evidence type="ECO:0000256" key="5">
    <source>
        <dbReference type="ARBA" id="ARBA00022723"/>
    </source>
</evidence>
<dbReference type="GO" id="GO:0035515">
    <property type="term" value="F:oxidative RNA demethylase activity"/>
    <property type="evidence" value="ECO:0007669"/>
    <property type="project" value="TreeGrafter"/>
</dbReference>
<feature type="compositionally biased region" description="Low complexity" evidence="15">
    <location>
        <begin position="80"/>
        <end position="93"/>
    </location>
</feature>
<protein>
    <recommendedName>
        <fullName evidence="13">DNA N(6)-methyladenine demethylase</fullName>
        <ecNumber evidence="13">1.14.11.51</ecNumber>
    </recommendedName>
</protein>
<feature type="region of interest" description="Disordered" evidence="15">
    <location>
        <begin position="73"/>
        <end position="94"/>
    </location>
</feature>
<keyword evidence="4" id="KW-0963">Cytoplasm</keyword>
<dbReference type="InterPro" id="IPR027450">
    <property type="entry name" value="AlkB-like"/>
</dbReference>
<dbReference type="PANTHER" id="PTHR16557:SF2">
    <property type="entry name" value="NUCLEIC ACID DIOXYGENASE ALKBH1"/>
    <property type="match status" value="1"/>
</dbReference>
<name>W9RP27_9ROSA</name>
<keyword evidence="6" id="KW-0227">DNA damage</keyword>
<evidence type="ECO:0000256" key="15">
    <source>
        <dbReference type="SAM" id="MobiDB-lite"/>
    </source>
</evidence>
<evidence type="ECO:0000313" key="17">
    <source>
        <dbReference type="EMBL" id="EXC01339.1"/>
    </source>
</evidence>
<evidence type="ECO:0000256" key="1">
    <source>
        <dbReference type="ARBA" id="ARBA00004123"/>
    </source>
</evidence>
<evidence type="ECO:0000259" key="16">
    <source>
        <dbReference type="PROSITE" id="PS51471"/>
    </source>
</evidence>
<dbReference type="eggNOG" id="KOG2731">
    <property type="taxonomic scope" value="Eukaryota"/>
</dbReference>
<organism evidence="17 18">
    <name type="scientific">Morus notabilis</name>
    <dbReference type="NCBI Taxonomy" id="981085"/>
    <lineage>
        <taxon>Eukaryota</taxon>
        <taxon>Viridiplantae</taxon>
        <taxon>Streptophyta</taxon>
        <taxon>Embryophyta</taxon>
        <taxon>Tracheophyta</taxon>
        <taxon>Spermatophyta</taxon>
        <taxon>Magnoliopsida</taxon>
        <taxon>eudicotyledons</taxon>
        <taxon>Gunneridae</taxon>
        <taxon>Pentapetalae</taxon>
        <taxon>rosids</taxon>
        <taxon>fabids</taxon>
        <taxon>Rosales</taxon>
        <taxon>Moraceae</taxon>
        <taxon>Moreae</taxon>
        <taxon>Morus</taxon>
    </lineage>
</organism>
<evidence type="ECO:0000256" key="12">
    <source>
        <dbReference type="ARBA" id="ARBA00052047"/>
    </source>
</evidence>
<evidence type="ECO:0000256" key="10">
    <source>
        <dbReference type="ARBA" id="ARBA00023204"/>
    </source>
</evidence>
<dbReference type="InterPro" id="IPR037151">
    <property type="entry name" value="AlkB-like_sf"/>
</dbReference>
<dbReference type="GO" id="GO:0008198">
    <property type="term" value="F:ferrous iron binding"/>
    <property type="evidence" value="ECO:0007669"/>
    <property type="project" value="TreeGrafter"/>
</dbReference>
<evidence type="ECO:0000313" key="18">
    <source>
        <dbReference type="Proteomes" id="UP000030645"/>
    </source>
</evidence>
<comment type="catalytic activity">
    <reaction evidence="12">
        <text>an N(6)-methyl-2'-deoxyadenosine in DNA + 2-oxoglutarate + O2 = a 2'-deoxyadenosine in DNA + formaldehyde + succinate + CO2</text>
        <dbReference type="Rhea" id="RHEA:49524"/>
        <dbReference type="Rhea" id="RHEA-COMP:12418"/>
        <dbReference type="Rhea" id="RHEA-COMP:12419"/>
        <dbReference type="ChEBI" id="CHEBI:15379"/>
        <dbReference type="ChEBI" id="CHEBI:16526"/>
        <dbReference type="ChEBI" id="CHEBI:16810"/>
        <dbReference type="ChEBI" id="CHEBI:16842"/>
        <dbReference type="ChEBI" id="CHEBI:30031"/>
        <dbReference type="ChEBI" id="CHEBI:90615"/>
        <dbReference type="ChEBI" id="CHEBI:90616"/>
        <dbReference type="EC" id="1.14.11.51"/>
    </reaction>
    <physiologicalReaction direction="left-to-right" evidence="12">
        <dbReference type="Rhea" id="RHEA:49525"/>
    </physiologicalReaction>
</comment>
<evidence type="ECO:0000256" key="8">
    <source>
        <dbReference type="ARBA" id="ARBA00023002"/>
    </source>
</evidence>
<dbReference type="FunFam" id="2.60.120.590:FF:000013">
    <property type="entry name" value="2-oxoglutarate-dependent dioxygenase family protein"/>
    <property type="match status" value="1"/>
</dbReference>
<keyword evidence="18" id="KW-1185">Reference proteome</keyword>
<dbReference type="GO" id="GO:0006281">
    <property type="term" value="P:DNA repair"/>
    <property type="evidence" value="ECO:0007669"/>
    <property type="project" value="UniProtKB-KW"/>
</dbReference>
<feature type="domain" description="Fe2OG dioxygenase" evidence="16">
    <location>
        <begin position="298"/>
        <end position="408"/>
    </location>
</feature>
<dbReference type="PROSITE" id="PS51471">
    <property type="entry name" value="FE2OG_OXY"/>
    <property type="match status" value="1"/>
</dbReference>
<keyword evidence="9 14" id="KW-0408">Iron</keyword>
<gene>
    <name evidence="17" type="ORF">L484_005039</name>
</gene>
<dbReference type="GO" id="GO:0035513">
    <property type="term" value="P:oxidative RNA demethylation"/>
    <property type="evidence" value="ECO:0007669"/>
    <property type="project" value="TreeGrafter"/>
</dbReference>
<evidence type="ECO:0000256" key="6">
    <source>
        <dbReference type="ARBA" id="ARBA00022763"/>
    </source>
</evidence>